<feature type="region of interest" description="Disordered" evidence="1">
    <location>
        <begin position="34"/>
        <end position="88"/>
    </location>
</feature>
<feature type="compositionally biased region" description="Basic and acidic residues" evidence="1">
    <location>
        <begin position="771"/>
        <end position="785"/>
    </location>
</feature>
<dbReference type="AlphaFoldDB" id="A0A8H5GDS3"/>
<evidence type="ECO:0000313" key="2">
    <source>
        <dbReference type="EMBL" id="KAF5363072.1"/>
    </source>
</evidence>
<dbReference type="Proteomes" id="UP000559256">
    <property type="component" value="Unassembled WGS sequence"/>
</dbReference>
<sequence>MDPSSTYHTHGTQFNDYSTLPGYDWPPIPISSSRSSAAFDRYSQPHHPEHQSQKSPFPPVTPVMEPSSHNIHHPPPPAPSSSFSEYEESSCQPPEVCQNCDSYRCMADDKTLLTRMKASTDVDNNDDIAKTRLLWLWYCVQMAVPEAWYDRSILEMWQSLLDRDDIWLMWDNGDELRVSEPKTRGPWFMASFRNSAVSSISRRLEYHLSGQCGLDASATSSEGAYHQFEIRFALILWKSLLACRRVKFKLRPSSIGREIPSLVSQWWVMLPKSVQDELVSFSDTRPEIWNDFCATLKQRGHTCYKDLPDETMSKVLITMHLLSAMPWPYLPFHLVNCAGCLKIQSLPSGLNLKPHLIALFCIPSEVRQYLPLYAKNSAPTSLEFWTDGCIRSTNIKLLPNLLSQASLREMDKWLSNLPSVGIRRKRTLGSFIAKEDWIPSDWVDELKQNERDLSVHWTETEAAVEVATGSAYNRNSLAFFTDEEVVEGSTTGCDPASWLCAVALLSIVKSVGFGPLAARLFKDVLIHKFGLQQQLEQAPALRKSGATQAFQNSLEKSGHTCWTDLKACGENSILDLYASAYSMFTGESEVPVVGCDQMDPVPYFTQPDSKCRTCRIHDGLHNLSNALDNPKSTFGLSTDAKRMINNMNRDRYQIRRHPLTQKNLLEFSQTLVETGNALQQQAQSFCCSGCDSEAHKEYPGLENIICRGWTDRIAEDTDSEESSLSPLNQSGISPQSGSNDVAINGSSTANDLPSFPNDHEAASDISPTSRTRLDIIPDQDSDKTNKTTSGNHSIDRRETQSTTKSSKPKTRDEMREEVKSKLLTMLESNKIDYGKGLPWKTLQDVVEDQDFEFVNWPKVKGKPLQLTKGDGIQKATRPEIWPLYNALNDEERPLQIRRKNAAERNASERARNKRSRDEQEGDVESDSAAKRVRTAEPSNSRN</sequence>
<feature type="region of interest" description="Disordered" evidence="1">
    <location>
        <begin position="1"/>
        <end position="21"/>
    </location>
</feature>
<reference evidence="2 3" key="1">
    <citation type="journal article" date="2020" name="ISME J.">
        <title>Uncovering the hidden diversity of litter-decomposition mechanisms in mushroom-forming fungi.</title>
        <authorList>
            <person name="Floudas D."/>
            <person name="Bentzer J."/>
            <person name="Ahren D."/>
            <person name="Johansson T."/>
            <person name="Persson P."/>
            <person name="Tunlid A."/>
        </authorList>
    </citation>
    <scope>NUCLEOTIDE SEQUENCE [LARGE SCALE GENOMIC DNA]</scope>
    <source>
        <strain evidence="2 3">CBS 291.85</strain>
    </source>
</reference>
<feature type="compositionally biased region" description="Polar residues" evidence="1">
    <location>
        <begin position="1"/>
        <end position="18"/>
    </location>
</feature>
<proteinExistence type="predicted"/>
<name>A0A8H5GDS3_9AGAR</name>
<dbReference type="EMBL" id="JAACJM010000035">
    <property type="protein sequence ID" value="KAF5363072.1"/>
    <property type="molecule type" value="Genomic_DNA"/>
</dbReference>
<evidence type="ECO:0000313" key="3">
    <source>
        <dbReference type="Proteomes" id="UP000559256"/>
    </source>
</evidence>
<accession>A0A8H5GDS3</accession>
<feature type="compositionally biased region" description="Basic and acidic residues" evidence="1">
    <location>
        <begin position="892"/>
        <end position="918"/>
    </location>
</feature>
<protein>
    <submittedName>
        <fullName evidence="2">Uncharacterized protein</fullName>
    </submittedName>
</protein>
<organism evidence="2 3">
    <name type="scientific">Tetrapyrgos nigripes</name>
    <dbReference type="NCBI Taxonomy" id="182062"/>
    <lineage>
        <taxon>Eukaryota</taxon>
        <taxon>Fungi</taxon>
        <taxon>Dikarya</taxon>
        <taxon>Basidiomycota</taxon>
        <taxon>Agaricomycotina</taxon>
        <taxon>Agaricomycetes</taxon>
        <taxon>Agaricomycetidae</taxon>
        <taxon>Agaricales</taxon>
        <taxon>Marasmiineae</taxon>
        <taxon>Marasmiaceae</taxon>
        <taxon>Tetrapyrgos</taxon>
    </lineage>
</organism>
<comment type="caution">
    <text evidence="2">The sequence shown here is derived from an EMBL/GenBank/DDBJ whole genome shotgun (WGS) entry which is preliminary data.</text>
</comment>
<gene>
    <name evidence="2" type="ORF">D9758_012602</name>
</gene>
<feature type="region of interest" description="Disordered" evidence="1">
    <location>
        <begin position="717"/>
        <end position="816"/>
    </location>
</feature>
<keyword evidence="3" id="KW-1185">Reference proteome</keyword>
<evidence type="ECO:0000256" key="1">
    <source>
        <dbReference type="SAM" id="MobiDB-lite"/>
    </source>
</evidence>
<feature type="compositionally biased region" description="Polar residues" evidence="1">
    <location>
        <begin position="722"/>
        <end position="751"/>
    </location>
</feature>
<feature type="region of interest" description="Disordered" evidence="1">
    <location>
        <begin position="892"/>
        <end position="942"/>
    </location>
</feature>